<reference evidence="10" key="1">
    <citation type="submission" date="2020-11" db="EMBL/GenBank/DDBJ databases">
        <title>Kefir isolates.</title>
        <authorList>
            <person name="Marcisauskas S."/>
            <person name="Kim Y."/>
            <person name="Blasche S."/>
        </authorList>
    </citation>
    <scope>NUCLEOTIDE SEQUENCE</scope>
    <source>
        <strain evidence="10">Olga-1</strain>
    </source>
</reference>
<dbReference type="Pfam" id="PF06703">
    <property type="entry name" value="SPC25"/>
    <property type="match status" value="1"/>
</dbReference>
<comment type="caution">
    <text evidence="10">The sequence shown here is derived from an EMBL/GenBank/DDBJ whole genome shotgun (WGS) entry which is preliminary data.</text>
</comment>
<keyword evidence="6 9" id="KW-1133">Transmembrane helix</keyword>
<dbReference type="GO" id="GO:0005787">
    <property type="term" value="C:signal peptidase complex"/>
    <property type="evidence" value="ECO:0007669"/>
    <property type="project" value="InterPro"/>
</dbReference>
<feature type="transmembrane region" description="Helical" evidence="9">
    <location>
        <begin position="40"/>
        <end position="58"/>
    </location>
</feature>
<dbReference type="InterPro" id="IPR009582">
    <property type="entry name" value="Spc2/SPCS2"/>
</dbReference>
<evidence type="ECO:0000313" key="10">
    <source>
        <dbReference type="EMBL" id="KAG0688528.1"/>
    </source>
</evidence>
<dbReference type="PANTHER" id="PTHR13085">
    <property type="entry name" value="MICROSOMAL SIGNAL PEPTIDASE 25 KDA SUBUNIT"/>
    <property type="match status" value="1"/>
</dbReference>
<dbReference type="Proteomes" id="UP000697127">
    <property type="component" value="Unassembled WGS sequence"/>
</dbReference>
<comment type="similarity">
    <text evidence="2">Belongs to the SPCS2 family.</text>
</comment>
<evidence type="ECO:0000256" key="4">
    <source>
        <dbReference type="ARBA" id="ARBA00022692"/>
    </source>
</evidence>
<feature type="transmembrane region" description="Helical" evidence="9">
    <location>
        <begin position="70"/>
        <end position="92"/>
    </location>
</feature>
<evidence type="ECO:0000256" key="2">
    <source>
        <dbReference type="ARBA" id="ARBA00007324"/>
    </source>
</evidence>
<gene>
    <name evidence="10" type="ORF">C6P40_000876</name>
</gene>
<dbReference type="GO" id="GO:0045047">
    <property type="term" value="P:protein targeting to ER"/>
    <property type="evidence" value="ECO:0007669"/>
    <property type="project" value="TreeGrafter"/>
</dbReference>
<dbReference type="GO" id="GO:0006465">
    <property type="term" value="P:signal peptide processing"/>
    <property type="evidence" value="ECO:0007669"/>
    <property type="project" value="InterPro"/>
</dbReference>
<dbReference type="EMBL" id="PUHW01000145">
    <property type="protein sequence ID" value="KAG0688528.1"/>
    <property type="molecule type" value="Genomic_DNA"/>
</dbReference>
<accession>A0A9P6WM20</accession>
<evidence type="ECO:0000256" key="6">
    <source>
        <dbReference type="ARBA" id="ARBA00022989"/>
    </source>
</evidence>
<comment type="function">
    <text evidence="8">Component of the signal peptidase complex (SPC) which catalyzes the cleavage of N-terminal signal sequences from nascent proteins as they are translocated into the lumen of the endoplasmic reticulum. Enhances the enzymatic activity of SPC and facilitates the interactions between different components of the translocation site.</text>
</comment>
<keyword evidence="4 9" id="KW-0812">Transmembrane</keyword>
<dbReference type="AlphaFoldDB" id="A0A9P6WM20"/>
<keyword evidence="5" id="KW-0256">Endoplasmic reticulum</keyword>
<evidence type="ECO:0000256" key="3">
    <source>
        <dbReference type="ARBA" id="ARBA00017057"/>
    </source>
</evidence>
<keyword evidence="11" id="KW-1185">Reference proteome</keyword>
<dbReference type="OrthoDB" id="29558at2759"/>
<protein>
    <recommendedName>
        <fullName evidence="3">Signal peptidase complex subunit 2</fullName>
    </recommendedName>
</protein>
<comment type="subcellular location">
    <subcellularLocation>
        <location evidence="1">Endoplasmic reticulum membrane</location>
        <topology evidence="1">Multi-pass membrane protein</topology>
    </subcellularLocation>
</comment>
<evidence type="ECO:0000256" key="7">
    <source>
        <dbReference type="ARBA" id="ARBA00023136"/>
    </source>
</evidence>
<dbReference type="PANTHER" id="PTHR13085:SF0">
    <property type="entry name" value="SIGNAL PEPTIDASE COMPLEX SUBUNIT 2"/>
    <property type="match status" value="1"/>
</dbReference>
<evidence type="ECO:0000256" key="5">
    <source>
        <dbReference type="ARBA" id="ARBA00022824"/>
    </source>
</evidence>
<sequence>MEFKKVSINSVPGLKSESDEHLSTVFDTLGYTESFKLIDIKLIVGYLSVGAAGLMYYLDKKFKNDFSNSTYLFYIQLLVGTFFTLQSIWFLISKFVEKNIKYIGVKKGKTIKVSTSVKSKTDPNYQITINIDGKDHSLTIPFKDIFFDDGYLSMDPFKEKIINFVKSVDKSK</sequence>
<organism evidence="10 11">
    <name type="scientific">Pichia californica</name>
    <dbReference type="NCBI Taxonomy" id="460514"/>
    <lineage>
        <taxon>Eukaryota</taxon>
        <taxon>Fungi</taxon>
        <taxon>Dikarya</taxon>
        <taxon>Ascomycota</taxon>
        <taxon>Saccharomycotina</taxon>
        <taxon>Pichiomycetes</taxon>
        <taxon>Pichiales</taxon>
        <taxon>Pichiaceae</taxon>
        <taxon>Pichia</taxon>
    </lineage>
</organism>
<evidence type="ECO:0000256" key="8">
    <source>
        <dbReference type="ARBA" id="ARBA00045608"/>
    </source>
</evidence>
<evidence type="ECO:0000256" key="1">
    <source>
        <dbReference type="ARBA" id="ARBA00004477"/>
    </source>
</evidence>
<proteinExistence type="inferred from homology"/>
<keyword evidence="7 9" id="KW-0472">Membrane</keyword>
<name>A0A9P6WM20_9ASCO</name>
<evidence type="ECO:0000256" key="9">
    <source>
        <dbReference type="SAM" id="Phobius"/>
    </source>
</evidence>
<evidence type="ECO:0000313" key="11">
    <source>
        <dbReference type="Proteomes" id="UP000697127"/>
    </source>
</evidence>